<dbReference type="AlphaFoldDB" id="A0A212JQ01"/>
<protein>
    <submittedName>
        <fullName evidence="1">Uncharacterized protein</fullName>
    </submittedName>
</protein>
<dbReference type="EMBL" id="FLUM01000003">
    <property type="protein sequence ID" value="SBW01519.1"/>
    <property type="molecule type" value="Genomic_DNA"/>
</dbReference>
<proteinExistence type="predicted"/>
<sequence>MTSHKVFFAKNQKKLLSTHNSTEIIDHIYDFYENTLLFMYKSLISINFLC</sequence>
<reference evidence="1" key="1">
    <citation type="submission" date="2016-04" db="EMBL/GenBank/DDBJ databases">
        <authorList>
            <person name="Evans L.H."/>
            <person name="Alamgir A."/>
            <person name="Owens N."/>
            <person name="Weber N.D."/>
            <person name="Virtaneva K."/>
            <person name="Barbian K."/>
            <person name="Babar A."/>
            <person name="Rosenke K."/>
        </authorList>
    </citation>
    <scope>NUCLEOTIDE SEQUENCE</scope>
    <source>
        <strain evidence="1">86-1</strain>
    </source>
</reference>
<name>A0A212JQ01_9BACT</name>
<evidence type="ECO:0000313" key="1">
    <source>
        <dbReference type="EMBL" id="SBW01519.1"/>
    </source>
</evidence>
<gene>
    <name evidence="1" type="ORF">KL86DYS1_30004</name>
</gene>
<organism evidence="1">
    <name type="scientific">uncultured Dysgonomonas sp</name>
    <dbReference type="NCBI Taxonomy" id="206096"/>
    <lineage>
        <taxon>Bacteria</taxon>
        <taxon>Pseudomonadati</taxon>
        <taxon>Bacteroidota</taxon>
        <taxon>Bacteroidia</taxon>
        <taxon>Bacteroidales</taxon>
        <taxon>Dysgonomonadaceae</taxon>
        <taxon>Dysgonomonas</taxon>
        <taxon>environmental samples</taxon>
    </lineage>
</organism>
<accession>A0A212JQ01</accession>